<evidence type="ECO:0000313" key="2">
    <source>
        <dbReference type="Proteomes" id="UP000823405"/>
    </source>
</evidence>
<evidence type="ECO:0008006" key="3">
    <source>
        <dbReference type="Google" id="ProtNLM"/>
    </source>
</evidence>
<feature type="non-terminal residue" evidence="1">
    <location>
        <position position="164"/>
    </location>
</feature>
<dbReference type="Proteomes" id="UP000823405">
    <property type="component" value="Unassembled WGS sequence"/>
</dbReference>
<name>A0A9P6RFM7_9FUNG</name>
<dbReference type="EMBL" id="JAAAIN010000283">
    <property type="protein sequence ID" value="KAG0316781.1"/>
    <property type="molecule type" value="Genomic_DNA"/>
</dbReference>
<dbReference type="SUPFAM" id="SSF51905">
    <property type="entry name" value="FAD/NAD(P)-binding domain"/>
    <property type="match status" value="1"/>
</dbReference>
<dbReference type="OrthoDB" id="655030at2759"/>
<dbReference type="GO" id="GO:0004497">
    <property type="term" value="F:monooxygenase activity"/>
    <property type="evidence" value="ECO:0007669"/>
    <property type="project" value="InterPro"/>
</dbReference>
<protein>
    <recommendedName>
        <fullName evidence="3">FAD-binding domain-containing protein</fullName>
    </recommendedName>
</protein>
<reference evidence="1" key="1">
    <citation type="journal article" date="2020" name="Fungal Divers.">
        <title>Resolving the Mortierellaceae phylogeny through synthesis of multi-gene phylogenetics and phylogenomics.</title>
        <authorList>
            <person name="Vandepol N."/>
            <person name="Liber J."/>
            <person name="Desiro A."/>
            <person name="Na H."/>
            <person name="Kennedy M."/>
            <person name="Barry K."/>
            <person name="Grigoriev I.V."/>
            <person name="Miller A.N."/>
            <person name="O'Donnell K."/>
            <person name="Stajich J.E."/>
            <person name="Bonito G."/>
        </authorList>
    </citation>
    <scope>NUCLEOTIDE SEQUENCE</scope>
    <source>
        <strain evidence="1">NVP60</strain>
    </source>
</reference>
<evidence type="ECO:0000313" key="1">
    <source>
        <dbReference type="EMBL" id="KAG0316781.1"/>
    </source>
</evidence>
<organism evidence="1 2">
    <name type="scientific">Linnemannia gamsii</name>
    <dbReference type="NCBI Taxonomy" id="64522"/>
    <lineage>
        <taxon>Eukaryota</taxon>
        <taxon>Fungi</taxon>
        <taxon>Fungi incertae sedis</taxon>
        <taxon>Mucoromycota</taxon>
        <taxon>Mortierellomycotina</taxon>
        <taxon>Mortierellomycetes</taxon>
        <taxon>Mortierellales</taxon>
        <taxon>Mortierellaceae</taxon>
        <taxon>Linnemannia</taxon>
    </lineage>
</organism>
<accession>A0A9P6RFM7</accession>
<sequence>MAVSKKFGALHLVQEDLKHRNTFNARAPGLDVEEVYGDYTQVIARYDLIRVLLSRIPPSKILYNKRVLSTKHEDDEVIIHCHDNTTYGGTILVGADGAYSSVRQNMYKEMSAQGLLPKVDAKHLGYDYDCLVGVTNPLDPQKYPTLNEEFCEFQIILGKEIPFS</sequence>
<comment type="caution">
    <text evidence="1">The sequence shown here is derived from an EMBL/GenBank/DDBJ whole genome shotgun (WGS) entry which is preliminary data.</text>
</comment>
<dbReference type="Gene3D" id="3.50.50.60">
    <property type="entry name" value="FAD/NAD(P)-binding domain"/>
    <property type="match status" value="1"/>
</dbReference>
<dbReference type="AlphaFoldDB" id="A0A9P6RFM7"/>
<dbReference type="PANTHER" id="PTHR47356">
    <property type="entry name" value="FAD-DEPENDENT MONOOXYGENASE ASQG-RELATED"/>
    <property type="match status" value="1"/>
</dbReference>
<gene>
    <name evidence="1" type="ORF">BGZ97_006393</name>
</gene>
<proteinExistence type="predicted"/>
<dbReference type="InterPro" id="IPR036188">
    <property type="entry name" value="FAD/NAD-bd_sf"/>
</dbReference>
<dbReference type="InterPro" id="IPR050562">
    <property type="entry name" value="FAD_mOase_fung"/>
</dbReference>
<dbReference type="PANTHER" id="PTHR47356:SF2">
    <property type="entry name" value="FAD-BINDING DOMAIN-CONTAINING PROTEIN-RELATED"/>
    <property type="match status" value="1"/>
</dbReference>
<keyword evidence="2" id="KW-1185">Reference proteome</keyword>